<feature type="region of interest" description="Disordered" evidence="2">
    <location>
        <begin position="873"/>
        <end position="893"/>
    </location>
</feature>
<evidence type="ECO:0000313" key="4">
    <source>
        <dbReference type="Proteomes" id="UP000054928"/>
    </source>
</evidence>
<feature type="repeat" description="WD" evidence="1">
    <location>
        <begin position="685"/>
        <end position="718"/>
    </location>
</feature>
<dbReference type="SMART" id="SM00320">
    <property type="entry name" value="WD40"/>
    <property type="match status" value="7"/>
</dbReference>
<accession>A0A0P1AAW9</accession>
<dbReference type="OrthoDB" id="6154712at2759"/>
<keyword evidence="4" id="KW-1185">Reference proteome</keyword>
<reference evidence="4" key="1">
    <citation type="submission" date="2014-09" db="EMBL/GenBank/DDBJ databases">
        <authorList>
            <person name="Sharma Rahul"/>
            <person name="Thines Marco"/>
        </authorList>
    </citation>
    <scope>NUCLEOTIDE SEQUENCE [LARGE SCALE GENOMIC DNA]</scope>
</reference>
<dbReference type="PANTHER" id="PTHR45589:SF1">
    <property type="entry name" value="WD REPEAT DOMAIN 62, ISOFORM G"/>
    <property type="match status" value="1"/>
</dbReference>
<dbReference type="Pfam" id="PF00400">
    <property type="entry name" value="WD40"/>
    <property type="match status" value="4"/>
</dbReference>
<dbReference type="InterPro" id="IPR052779">
    <property type="entry name" value="WDR62"/>
</dbReference>
<organism evidence="3 4">
    <name type="scientific">Plasmopara halstedii</name>
    <name type="common">Downy mildew of sunflower</name>
    <dbReference type="NCBI Taxonomy" id="4781"/>
    <lineage>
        <taxon>Eukaryota</taxon>
        <taxon>Sar</taxon>
        <taxon>Stramenopiles</taxon>
        <taxon>Oomycota</taxon>
        <taxon>Peronosporomycetes</taxon>
        <taxon>Peronosporales</taxon>
        <taxon>Peronosporaceae</taxon>
        <taxon>Plasmopara</taxon>
    </lineage>
</organism>
<dbReference type="AlphaFoldDB" id="A0A0P1AAW9"/>
<dbReference type="SUPFAM" id="SSF50978">
    <property type="entry name" value="WD40 repeat-like"/>
    <property type="match status" value="1"/>
</dbReference>
<evidence type="ECO:0000313" key="3">
    <source>
        <dbReference type="EMBL" id="CEG37512.1"/>
    </source>
</evidence>
<evidence type="ECO:0000256" key="2">
    <source>
        <dbReference type="SAM" id="MobiDB-lite"/>
    </source>
</evidence>
<dbReference type="PROSITE" id="PS50294">
    <property type="entry name" value="WD_REPEATS_REGION"/>
    <property type="match status" value="1"/>
</dbReference>
<name>A0A0P1AAW9_PLAHL</name>
<protein>
    <submittedName>
        <fullName evidence="3">WD40 repeat protein</fullName>
    </submittedName>
</protein>
<dbReference type="InterPro" id="IPR001680">
    <property type="entry name" value="WD40_rpt"/>
</dbReference>
<proteinExistence type="predicted"/>
<dbReference type="PROSITE" id="PS50082">
    <property type="entry name" value="WD_REPEATS_2"/>
    <property type="match status" value="1"/>
</dbReference>
<dbReference type="GeneID" id="36400348"/>
<sequence>MNDIVSKSPRSRLILERVLGLTALSNAQVAVNPASGELAYAAGCIVVIYNLRRDKQVRYYRVDKFVSCLCFSPSGHYLAIGEKGYRPAITIWDGTDGTLCAELQRHQYGVGCMAFSHDGRFLISAGLDHDKHLYAWELIGKHKDAVRRLDVTIVGCAFVEDKILDADYCQAGNFFVTVGKKHFKYWFLDDKGSFLLTGLRLNDLPELQHRDAVLNAKTSATFTGVGCGYGSCELKTFASTLDGTLCCFGASGIMERLVSVESKCGNAISVTEAYVAVGGSSGVVRLFSPSTLEYCATLPFPPAFGAANDPFKPVSASPSVLYPADPSRYAAAIATRITGSHVIVIYSDRSIFIYGTATIDNLTVERSFLYHSGGIRDLQVAGHVRGIDAKDDNTIRLWNLELHRRPAKSSRFELSAAGRSGLEHWKSPHSQEMLRVIYNDIESDFADAKCVVLGGTCSHESKNPVNSPHSWNKGLRTVAVRPDQKEIAAGDQNGNIVVVPMHPAKSATRIKAHSSNVNCLAYSSYEDNCPFFMTSGGQDQLIQLYDCQKGHVLINTIEPHSAAITNLSISREGKILLSSGADNSVVQSDLDARGKVTSSKVLFSSSGKIFGTVFLPDRDTAVVSCNNKLEFLNIRTGNQQRALPVGEQGHLALCPAGHCVAISGSNTNNNIHVIELETGDMLATASGHGDAITALKFTPDCRRLLSASSDSCIFVWRLADDIQTKIKEAPLPPPAPPVTTHSGQKCGGMERTAFSTMSFDRSKVFQPAEADLAAVKIALKKSSKWKGSRVAVPGPLAAIPLEKWMRTRATAKPTIHVIETNFSQLSDEATLLTPEEDSGKVATLSYSKEEMNLMTLNEDAVLKNQVNSLDTEQVNNGEQKADNGSPKTPSKNILAGKDELTSLSLKMVDTSTPTSTSLALEREHLMKRKRQLNTANAVATMNTRLSQLGFLKSPSKVAIQVQSKLPAPSPQNICQSIPMMDSSVSQTELLTTTGCTNENTSHQVRVTPYISDVNQILTHETMEILTTDLQAKKVIMCEDTGANKGVHSVIGDVVAQAERSIEESAKLLPEDGKIVASLGVHDDQQKKKFGKEFDEARNQSNGIYCEKVDASLSSFTSGFVALGSPHIVNKNEILDESTSSSLSPNDYIASAGAQQQMPVDASLSTFVSGYGLMKESVADINTLDAEDIVRPSAVANDTLGSAALEILANLCQPLEVAASNLVKITSCQEQNDAKLLEVKKKIDTLRSTITSMLNK</sequence>
<evidence type="ECO:0000256" key="1">
    <source>
        <dbReference type="PROSITE-ProRule" id="PRU00221"/>
    </source>
</evidence>
<dbReference type="InterPro" id="IPR011047">
    <property type="entry name" value="Quinoprotein_ADH-like_sf"/>
</dbReference>
<dbReference type="Proteomes" id="UP000054928">
    <property type="component" value="Unassembled WGS sequence"/>
</dbReference>
<dbReference type="InterPro" id="IPR015943">
    <property type="entry name" value="WD40/YVTN_repeat-like_dom_sf"/>
</dbReference>
<dbReference type="EMBL" id="CCYD01000288">
    <property type="protein sequence ID" value="CEG37512.1"/>
    <property type="molecule type" value="Genomic_DNA"/>
</dbReference>
<dbReference type="SUPFAM" id="SSF50998">
    <property type="entry name" value="Quinoprotein alcohol dehydrogenase-like"/>
    <property type="match status" value="1"/>
</dbReference>
<dbReference type="Gene3D" id="2.130.10.10">
    <property type="entry name" value="YVTN repeat-like/Quinoprotein amine dehydrogenase"/>
    <property type="match status" value="3"/>
</dbReference>
<dbReference type="InterPro" id="IPR036322">
    <property type="entry name" value="WD40_repeat_dom_sf"/>
</dbReference>
<dbReference type="RefSeq" id="XP_024573881.1">
    <property type="nucleotide sequence ID" value="XM_024722845.1"/>
</dbReference>
<dbReference type="PANTHER" id="PTHR45589">
    <property type="entry name" value="WD REPEAT DOMAIN 62, ISOFORM G"/>
    <property type="match status" value="1"/>
</dbReference>
<dbReference type="OMA" id="CHAHSSD"/>
<keyword evidence="1" id="KW-0853">WD repeat</keyword>